<dbReference type="PROSITE" id="PS50297">
    <property type="entry name" value="ANK_REP_REGION"/>
    <property type="match status" value="2"/>
</dbReference>
<organism evidence="5 6">
    <name type="scientific">Saprolegnia parasitica (strain CBS 223.65)</name>
    <dbReference type="NCBI Taxonomy" id="695850"/>
    <lineage>
        <taxon>Eukaryota</taxon>
        <taxon>Sar</taxon>
        <taxon>Stramenopiles</taxon>
        <taxon>Oomycota</taxon>
        <taxon>Saprolegniomycetes</taxon>
        <taxon>Saprolegniales</taxon>
        <taxon>Saprolegniaceae</taxon>
        <taxon>Saprolegnia</taxon>
    </lineage>
</organism>
<dbReference type="SUPFAM" id="SSF48403">
    <property type="entry name" value="Ankyrin repeat"/>
    <property type="match status" value="1"/>
</dbReference>
<evidence type="ECO:0000256" key="1">
    <source>
        <dbReference type="ARBA" id="ARBA00022737"/>
    </source>
</evidence>
<dbReference type="OMA" id="HANIRGC"/>
<feature type="region of interest" description="Disordered" evidence="4">
    <location>
        <begin position="325"/>
        <end position="362"/>
    </location>
</feature>
<dbReference type="Gene3D" id="1.25.40.20">
    <property type="entry name" value="Ankyrin repeat-containing domain"/>
    <property type="match status" value="2"/>
</dbReference>
<protein>
    <submittedName>
        <fullName evidence="5">Uncharacterized protein</fullName>
    </submittedName>
</protein>
<keyword evidence="2 3" id="KW-0040">ANK repeat</keyword>
<dbReference type="PANTHER" id="PTHR24161">
    <property type="entry name" value="ANK_REP_REGION DOMAIN-CONTAINING PROTEIN-RELATED"/>
    <property type="match status" value="1"/>
</dbReference>
<proteinExistence type="predicted"/>
<dbReference type="Pfam" id="PF00023">
    <property type="entry name" value="Ank"/>
    <property type="match status" value="1"/>
</dbReference>
<reference evidence="5 6" key="1">
    <citation type="journal article" date="2013" name="PLoS Genet.">
        <title>Distinctive expansion of potential virulence genes in the genome of the oomycete fish pathogen Saprolegnia parasitica.</title>
        <authorList>
            <person name="Jiang R.H."/>
            <person name="de Bruijn I."/>
            <person name="Haas B.J."/>
            <person name="Belmonte R."/>
            <person name="Lobach L."/>
            <person name="Christie J."/>
            <person name="van den Ackerveken G."/>
            <person name="Bottin A."/>
            <person name="Bulone V."/>
            <person name="Diaz-Moreno S.M."/>
            <person name="Dumas B."/>
            <person name="Fan L."/>
            <person name="Gaulin E."/>
            <person name="Govers F."/>
            <person name="Grenville-Briggs L.J."/>
            <person name="Horner N.R."/>
            <person name="Levin J.Z."/>
            <person name="Mammella M."/>
            <person name="Meijer H.J."/>
            <person name="Morris P."/>
            <person name="Nusbaum C."/>
            <person name="Oome S."/>
            <person name="Phillips A.J."/>
            <person name="van Rooyen D."/>
            <person name="Rzeszutek E."/>
            <person name="Saraiva M."/>
            <person name="Secombes C.J."/>
            <person name="Seidl M.F."/>
            <person name="Snel B."/>
            <person name="Stassen J.H."/>
            <person name="Sykes S."/>
            <person name="Tripathy S."/>
            <person name="van den Berg H."/>
            <person name="Vega-Arreguin J.C."/>
            <person name="Wawra S."/>
            <person name="Young S.K."/>
            <person name="Zeng Q."/>
            <person name="Dieguez-Uribeondo J."/>
            <person name="Russ C."/>
            <person name="Tyler B.M."/>
            <person name="van West P."/>
        </authorList>
    </citation>
    <scope>NUCLEOTIDE SEQUENCE [LARGE SCALE GENOMIC DNA]</scope>
    <source>
        <strain evidence="5 6">CBS 223.65</strain>
    </source>
</reference>
<feature type="compositionally biased region" description="Low complexity" evidence="4">
    <location>
        <begin position="1276"/>
        <end position="1288"/>
    </location>
</feature>
<name>A0A067CTJ7_SAPPC</name>
<feature type="repeat" description="ANK" evidence="3">
    <location>
        <begin position="888"/>
        <end position="920"/>
    </location>
</feature>
<dbReference type="VEuPathDB" id="FungiDB:SPRG_03045"/>
<dbReference type="InterPro" id="IPR036770">
    <property type="entry name" value="Ankyrin_rpt-contain_sf"/>
</dbReference>
<evidence type="ECO:0000313" key="5">
    <source>
        <dbReference type="EMBL" id="KDO32570.1"/>
    </source>
</evidence>
<dbReference type="PANTHER" id="PTHR24161:SF85">
    <property type="entry name" value="PALMITOYLTRANSFERASE HIP14"/>
    <property type="match status" value="1"/>
</dbReference>
<keyword evidence="6" id="KW-1185">Reference proteome</keyword>
<evidence type="ECO:0000256" key="2">
    <source>
        <dbReference type="ARBA" id="ARBA00023043"/>
    </source>
</evidence>
<dbReference type="EMBL" id="KK583195">
    <property type="protein sequence ID" value="KDO32570.1"/>
    <property type="molecule type" value="Genomic_DNA"/>
</dbReference>
<accession>A0A067CTJ7</accession>
<dbReference type="Proteomes" id="UP000030745">
    <property type="component" value="Unassembled WGS sequence"/>
</dbReference>
<dbReference type="OrthoDB" id="194358at2759"/>
<dbReference type="GeneID" id="24125578"/>
<dbReference type="PROSITE" id="PS50088">
    <property type="entry name" value="ANK_REPEAT"/>
    <property type="match status" value="3"/>
</dbReference>
<dbReference type="RefSeq" id="XP_012197016.1">
    <property type="nucleotide sequence ID" value="XM_012341626.1"/>
</dbReference>
<feature type="compositionally biased region" description="Basic and acidic residues" evidence="4">
    <location>
        <begin position="331"/>
        <end position="340"/>
    </location>
</feature>
<evidence type="ECO:0000256" key="3">
    <source>
        <dbReference type="PROSITE-ProRule" id="PRU00023"/>
    </source>
</evidence>
<feature type="region of interest" description="Disordered" evidence="4">
    <location>
        <begin position="1262"/>
        <end position="1295"/>
    </location>
</feature>
<keyword evidence="1" id="KW-0677">Repeat</keyword>
<feature type="repeat" description="ANK" evidence="3">
    <location>
        <begin position="1047"/>
        <end position="1079"/>
    </location>
</feature>
<sequence>MTEPKAAAPLPKELRMAWKRATKLLKLKDTGKKIEGIMYCGTDGRFFREGGCVAQHEVLHQTLLMFVKLLASGDPALSCAENVLYVLEEGRKPTSPWNSGEYFLNTLSMPLSDDSKIAAIKIYTSMLQYLALNGLFVFLKHTAARDEAIATFFSIGDGPKGILSFLHHSETRFAVLALQLLEWLTQSDVGRDRLYADGLVTHLTEKLQSWTPAFLGTIEADVVDATCQCLSLVVLVLARVHIVSNFAIAENATMVTDAVHAMVAVLATPTLRAPANLATALSVLASIGRLVERHGPSLAAATQTGLLTTLLYFLVVDERDPREALGSAEGTDAHDGDIKGKAKAKGSGKEKPPKEAPPPPVEEVDPALLEAQAKAKAEKAAKTKALYATVRNAADKLLHLCTGDGPLFLEENVLMQYDAFQAIFAIPDIAIQLRAARLAAKVVQHKENGAKFGLLGTPCLLTMLHDQFKLQSTPLATDAPSEVPSDDDRQSAQVKYSSFVMYISMALAPLSTHSTDACDACGDETRSPVGPLVHYIVNHAADGDIMLENPLAFSWGLDDRCISPLEHPPIRAKPQVWAAQAVAALARCYAHWVALATPHPDEPPPPVEKKGAKDKKQVVVKEIPVTGDRVTQRIATHAFALLQFLKEITDFDVHTQVLAILRPLPLLPNGRKSLLKQALDAPLEPTPEGVQLGHWPFLEPLAPSMAAHTRVLEAVLHVFHRRDSPLDNIAAALALLKSLLLDEKASQDEYDMDLFVNAGLHLGVLPLLIALLDTQRIEATPIDGLQTALRSLAQYLIQLGKTREATVQAKLKVYLDEEEDGSQPQLDAVGRTKTIASRYVDLLSRPFDFGRFGYVAKAAIHMAIDLNEAPLVQLLLDAGVSAQLADRDGSSCLMQAFVAGHDDMVRALLDAGADVNAVNAAGTPVLKFSLFSSSVVQDPAVQALIAARHHKTGDPFETAKALDSLYVETISSYTTQCLERGSDPNVTSELGTYPLHWILSTCYLHANIRGCDLCFRLDSRKHPASVIELWTTALLNAGSDMNACSKLGRTPLHLALLHGHSGPAKLLLERGADPFIRDRFGCFSLHYLCLGRCGDASVELLDMVLSRATKFDVTTGVHNDLRKGKSDAAKRLVELDAIFAAGFGSICVRAASACVLRLRPSCLCTRVSRGTSQYTLLAAPPSPTLTQATSTFETRSRRGERYLITSCLPMAQTWRRPRRPMPMHFTSRARPTWKAPTLTLSTIYCCSRASASTTCTTYRPLTGAPTRCPSAPPPSSTTASRTSRAPTSRWERTIS</sequence>
<gene>
    <name evidence="5" type="ORF">SPRG_03045</name>
</gene>
<dbReference type="Pfam" id="PF12796">
    <property type="entry name" value="Ank_2"/>
    <property type="match status" value="1"/>
</dbReference>
<feature type="repeat" description="ANK" evidence="3">
    <location>
        <begin position="855"/>
        <end position="887"/>
    </location>
</feature>
<evidence type="ECO:0000313" key="6">
    <source>
        <dbReference type="Proteomes" id="UP000030745"/>
    </source>
</evidence>
<dbReference type="SMART" id="SM00248">
    <property type="entry name" value="ANK"/>
    <property type="match status" value="3"/>
</dbReference>
<dbReference type="InterPro" id="IPR002110">
    <property type="entry name" value="Ankyrin_rpt"/>
</dbReference>
<dbReference type="KEGG" id="spar:SPRG_03045"/>
<evidence type="ECO:0000256" key="4">
    <source>
        <dbReference type="SAM" id="MobiDB-lite"/>
    </source>
</evidence>
<dbReference type="STRING" id="695850.A0A067CTJ7"/>